<protein>
    <submittedName>
        <fullName evidence="1">Uncharacterized protein</fullName>
    </submittedName>
</protein>
<sequence length="51" mass="5461">MTCGAPIEGATIIRCKGAQKGMMGMVRFDQRATDLESRSSALGIMDHTDSD</sequence>
<reference evidence="1 2" key="1">
    <citation type="submission" date="2024-07" db="EMBL/GenBank/DDBJ databases">
        <title>Section-level genome sequencing and comparative genomics of Aspergillus sections Usti and Cavernicolus.</title>
        <authorList>
            <consortium name="Lawrence Berkeley National Laboratory"/>
            <person name="Nybo J.L."/>
            <person name="Vesth T.C."/>
            <person name="Theobald S."/>
            <person name="Frisvad J.C."/>
            <person name="Larsen T.O."/>
            <person name="Kjaerboelling I."/>
            <person name="Rothschild-Mancinelli K."/>
            <person name="Lyhne E.K."/>
            <person name="Kogle M.E."/>
            <person name="Barry K."/>
            <person name="Clum A."/>
            <person name="Na H."/>
            <person name="Ledsgaard L."/>
            <person name="Lin J."/>
            <person name="Lipzen A."/>
            <person name="Kuo A."/>
            <person name="Riley R."/>
            <person name="Mondo S."/>
            <person name="Labutti K."/>
            <person name="Haridas S."/>
            <person name="Pangalinan J."/>
            <person name="Salamov A.A."/>
            <person name="Simmons B.A."/>
            <person name="Magnuson J.K."/>
            <person name="Chen J."/>
            <person name="Drula E."/>
            <person name="Henrissat B."/>
            <person name="Wiebenga A."/>
            <person name="Lubbers R.J."/>
            <person name="Gomes A.C."/>
            <person name="Makela M.R."/>
            <person name="Stajich J."/>
            <person name="Grigoriev I.V."/>
            <person name="Mortensen U.H."/>
            <person name="De Vries R.P."/>
            <person name="Baker S.E."/>
            <person name="Andersen M.R."/>
        </authorList>
    </citation>
    <scope>NUCLEOTIDE SEQUENCE [LARGE SCALE GENOMIC DNA]</scope>
    <source>
        <strain evidence="1 2">CBS 123904</strain>
    </source>
</reference>
<evidence type="ECO:0000313" key="2">
    <source>
        <dbReference type="Proteomes" id="UP001610446"/>
    </source>
</evidence>
<accession>A0ABR4JQU9</accession>
<proteinExistence type="predicted"/>
<gene>
    <name evidence="1" type="ORF">BJY01DRAFT_217515</name>
</gene>
<organism evidence="1 2">
    <name type="scientific">Aspergillus pseudoustus</name>
    <dbReference type="NCBI Taxonomy" id="1810923"/>
    <lineage>
        <taxon>Eukaryota</taxon>
        <taxon>Fungi</taxon>
        <taxon>Dikarya</taxon>
        <taxon>Ascomycota</taxon>
        <taxon>Pezizomycotina</taxon>
        <taxon>Eurotiomycetes</taxon>
        <taxon>Eurotiomycetidae</taxon>
        <taxon>Eurotiales</taxon>
        <taxon>Aspergillaceae</taxon>
        <taxon>Aspergillus</taxon>
        <taxon>Aspergillus subgen. Nidulantes</taxon>
    </lineage>
</organism>
<evidence type="ECO:0000313" key="1">
    <source>
        <dbReference type="EMBL" id="KAL2841452.1"/>
    </source>
</evidence>
<dbReference type="Proteomes" id="UP001610446">
    <property type="component" value="Unassembled WGS sequence"/>
</dbReference>
<comment type="caution">
    <text evidence="1">The sequence shown here is derived from an EMBL/GenBank/DDBJ whole genome shotgun (WGS) entry which is preliminary data.</text>
</comment>
<keyword evidence="2" id="KW-1185">Reference proteome</keyword>
<name>A0ABR4JQU9_9EURO</name>
<dbReference type="EMBL" id="JBFXLU010000109">
    <property type="protein sequence ID" value="KAL2841452.1"/>
    <property type="molecule type" value="Genomic_DNA"/>
</dbReference>